<evidence type="ECO:0000313" key="2">
    <source>
        <dbReference type="Proteomes" id="UP001602370"/>
    </source>
</evidence>
<organism evidence="1 2">
    <name type="scientific">Streptomyces flavochromogenes</name>
    <dbReference type="NCBI Taxonomy" id="68199"/>
    <lineage>
        <taxon>Bacteria</taxon>
        <taxon>Bacillati</taxon>
        <taxon>Actinomycetota</taxon>
        <taxon>Actinomycetes</taxon>
        <taxon>Kitasatosporales</taxon>
        <taxon>Streptomycetaceae</taxon>
        <taxon>Streptomyces</taxon>
    </lineage>
</organism>
<evidence type="ECO:0008006" key="3">
    <source>
        <dbReference type="Google" id="ProtNLM"/>
    </source>
</evidence>
<dbReference type="RefSeq" id="WP_030320676.1">
    <property type="nucleotide sequence ID" value="NZ_JBIBDZ010000002.1"/>
</dbReference>
<reference evidence="1 2" key="1">
    <citation type="submission" date="2024-10" db="EMBL/GenBank/DDBJ databases">
        <title>The Natural Products Discovery Center: Release of the First 8490 Sequenced Strains for Exploring Actinobacteria Biosynthetic Diversity.</title>
        <authorList>
            <person name="Kalkreuter E."/>
            <person name="Kautsar S.A."/>
            <person name="Yang D."/>
            <person name="Bader C.D."/>
            <person name="Teijaro C.N."/>
            <person name="Fluegel L."/>
            <person name="Davis C.M."/>
            <person name="Simpson J.R."/>
            <person name="Lauterbach L."/>
            <person name="Steele A.D."/>
            <person name="Gui C."/>
            <person name="Meng S."/>
            <person name="Li G."/>
            <person name="Viehrig K."/>
            <person name="Ye F."/>
            <person name="Su P."/>
            <person name="Kiefer A.F."/>
            <person name="Nichols A."/>
            <person name="Cepeda A.J."/>
            <person name="Yan W."/>
            <person name="Fan B."/>
            <person name="Jiang Y."/>
            <person name="Adhikari A."/>
            <person name="Zheng C.-J."/>
            <person name="Schuster L."/>
            <person name="Cowan T.M."/>
            <person name="Smanski M.J."/>
            <person name="Chevrette M.G."/>
            <person name="De Carvalho L.P.S."/>
            <person name="Shen B."/>
        </authorList>
    </citation>
    <scope>NUCLEOTIDE SEQUENCE [LARGE SCALE GENOMIC DNA]</scope>
    <source>
        <strain evidence="1 2">NPDC012605</strain>
    </source>
</reference>
<dbReference type="EMBL" id="JBIBDZ010000002">
    <property type="protein sequence ID" value="MFF5918399.1"/>
    <property type="molecule type" value="Genomic_DNA"/>
</dbReference>
<keyword evidence="2" id="KW-1185">Reference proteome</keyword>
<proteinExistence type="predicted"/>
<protein>
    <recommendedName>
        <fullName evidence="3">Lipocalin-like domain-containing protein</fullName>
    </recommendedName>
</protein>
<gene>
    <name evidence="1" type="ORF">ACFY8C_08635</name>
</gene>
<sequence length="151" mass="15747">MAGTSFAIENPPTVTISVNFGVVATTHPDTVGCNGYKVVGTGTAGGAPVSGATWAQDETACTATVPGKYDIKGTATLTESDGDKLFISYELSAPLTSDTMVYPSGTFKILRGEGNFEDSTGGGQMNAKVNLLDHDHASATLTGYIRKYWQI</sequence>
<name>A0ABW6XLN7_9ACTN</name>
<evidence type="ECO:0000313" key="1">
    <source>
        <dbReference type="EMBL" id="MFF5918399.1"/>
    </source>
</evidence>
<comment type="caution">
    <text evidence="1">The sequence shown here is derived from an EMBL/GenBank/DDBJ whole genome shotgun (WGS) entry which is preliminary data.</text>
</comment>
<accession>A0ABW6XLN7</accession>
<dbReference type="Proteomes" id="UP001602370">
    <property type="component" value="Unassembled WGS sequence"/>
</dbReference>